<protein>
    <submittedName>
        <fullName evidence="2">Uncharacterized protein</fullName>
    </submittedName>
</protein>
<keyword evidence="1" id="KW-1133">Transmembrane helix</keyword>
<keyword evidence="3" id="KW-1185">Reference proteome</keyword>
<evidence type="ECO:0000256" key="1">
    <source>
        <dbReference type="SAM" id="Phobius"/>
    </source>
</evidence>
<organism evidence="2 3">
    <name type="scientific">Drosophila madeirensis</name>
    <name type="common">Fruit fly</name>
    <dbReference type="NCBI Taxonomy" id="30013"/>
    <lineage>
        <taxon>Eukaryota</taxon>
        <taxon>Metazoa</taxon>
        <taxon>Ecdysozoa</taxon>
        <taxon>Arthropoda</taxon>
        <taxon>Hexapoda</taxon>
        <taxon>Insecta</taxon>
        <taxon>Pterygota</taxon>
        <taxon>Neoptera</taxon>
        <taxon>Endopterygota</taxon>
        <taxon>Diptera</taxon>
        <taxon>Brachycera</taxon>
        <taxon>Muscomorpha</taxon>
        <taxon>Ephydroidea</taxon>
        <taxon>Drosophilidae</taxon>
        <taxon>Drosophila</taxon>
        <taxon>Sophophora</taxon>
    </lineage>
</organism>
<keyword evidence="1" id="KW-0812">Transmembrane</keyword>
<feature type="transmembrane region" description="Helical" evidence="1">
    <location>
        <begin position="99"/>
        <end position="121"/>
    </location>
</feature>
<sequence>MFRLKWCCYCIGLRKGCIIIACLDFAINVIVTTMAAKNDYVSRIEQAVAICHCIGCVFLTGGALLKSSVLLIFFLITSLTNYVILMAYVIYILTDWVPAAAFIVPSVLGYTAIGIYFWLIVFSYYKNVTSDTVIVEV</sequence>
<evidence type="ECO:0000313" key="3">
    <source>
        <dbReference type="Proteomes" id="UP001500889"/>
    </source>
</evidence>
<accession>A0AAU9GAJ4</accession>
<name>A0AAU9GAJ4_DROMD</name>
<dbReference type="AlphaFoldDB" id="A0AAU9GAJ4"/>
<evidence type="ECO:0000313" key="2">
    <source>
        <dbReference type="EMBL" id="BFG04950.1"/>
    </source>
</evidence>
<dbReference type="Proteomes" id="UP001500889">
    <property type="component" value="Chromosome E"/>
</dbReference>
<keyword evidence="1" id="KW-0472">Membrane</keyword>
<feature type="transmembrane region" description="Helical" evidence="1">
    <location>
        <begin position="72"/>
        <end position="93"/>
    </location>
</feature>
<feature type="transmembrane region" description="Helical" evidence="1">
    <location>
        <begin position="47"/>
        <end position="65"/>
    </location>
</feature>
<reference evidence="2 3" key="1">
    <citation type="submission" date="2024-02" db="EMBL/GenBank/DDBJ databases">
        <title>A chromosome-level genome assembly of Drosophila madeirensis, a fruit fly species endemic to Madeira island.</title>
        <authorList>
            <person name="Tomihara K."/>
            <person name="Llopart A."/>
            <person name="Yamamoto D."/>
        </authorList>
    </citation>
    <scope>NUCLEOTIDE SEQUENCE [LARGE SCALE GENOMIC DNA]</scope>
    <source>
        <strain evidence="2 3">RF1</strain>
    </source>
</reference>
<gene>
    <name evidence="2" type="ORF">DMAD_03800</name>
</gene>
<proteinExistence type="predicted"/>
<dbReference type="EMBL" id="AP029267">
    <property type="protein sequence ID" value="BFG04950.1"/>
    <property type="molecule type" value="Genomic_DNA"/>
</dbReference>
<feature type="transmembrane region" description="Helical" evidence="1">
    <location>
        <begin position="12"/>
        <end position="35"/>
    </location>
</feature>